<dbReference type="GO" id="GO:0005789">
    <property type="term" value="C:endoplasmic reticulum membrane"/>
    <property type="evidence" value="ECO:0007669"/>
    <property type="project" value="TreeGrafter"/>
</dbReference>
<dbReference type="Proteomes" id="UP000695026">
    <property type="component" value="Unplaced"/>
</dbReference>
<dbReference type="KEGG" id="pbi:103060701"/>
<feature type="region of interest" description="Disordered" evidence="1">
    <location>
        <begin position="95"/>
        <end position="114"/>
    </location>
</feature>
<name>A0A9F5IE91_PYTBI</name>
<keyword evidence="3" id="KW-1185">Reference proteome</keyword>
<sequence>MPRGEHYLDSNFGRGKGYTSLSAEEAAGIGILTLVLAVLLILGCWCCKRHSGYTRLLSKNSGLAPLTTSKARSSLCDSKLPLQEYRCNYNHVVPDAPPAYDKSSSNLLPPPYAP</sequence>
<dbReference type="GO" id="GO:0005802">
    <property type="term" value="C:trans-Golgi network"/>
    <property type="evidence" value="ECO:0007669"/>
    <property type="project" value="TreeGrafter"/>
</dbReference>
<reference evidence="4 5" key="1">
    <citation type="submission" date="2025-04" db="UniProtKB">
        <authorList>
            <consortium name="RefSeq"/>
        </authorList>
    </citation>
    <scope>IDENTIFICATION</scope>
    <source>
        <tissue evidence="4 5">Liver</tissue>
    </source>
</reference>
<evidence type="ECO:0000256" key="1">
    <source>
        <dbReference type="SAM" id="MobiDB-lite"/>
    </source>
</evidence>
<dbReference type="OrthoDB" id="9946040at2759"/>
<dbReference type="Pfam" id="PF14991">
    <property type="entry name" value="MLANA"/>
    <property type="match status" value="1"/>
</dbReference>
<evidence type="ECO:0000313" key="4">
    <source>
        <dbReference type="RefSeq" id="XP_025022375.1"/>
    </source>
</evidence>
<evidence type="ECO:0000313" key="3">
    <source>
        <dbReference type="Proteomes" id="UP000695026"/>
    </source>
</evidence>
<organism evidence="3 4">
    <name type="scientific">Python bivittatus</name>
    <name type="common">Burmese python</name>
    <name type="synonym">Python molurus bivittatus</name>
    <dbReference type="NCBI Taxonomy" id="176946"/>
    <lineage>
        <taxon>Eukaryota</taxon>
        <taxon>Metazoa</taxon>
        <taxon>Chordata</taxon>
        <taxon>Craniata</taxon>
        <taxon>Vertebrata</taxon>
        <taxon>Euteleostomi</taxon>
        <taxon>Lepidosauria</taxon>
        <taxon>Squamata</taxon>
        <taxon>Bifurcata</taxon>
        <taxon>Unidentata</taxon>
        <taxon>Episquamata</taxon>
        <taxon>Toxicofera</taxon>
        <taxon>Serpentes</taxon>
        <taxon>Henophidia</taxon>
        <taxon>Pythonidae</taxon>
        <taxon>Python</taxon>
    </lineage>
</organism>
<dbReference type="OMA" id="YPKKGHN"/>
<dbReference type="PANTHER" id="PTHR15305">
    <property type="entry name" value="MELANOMA ANTIGEN RECOGNIZED BY T-CELLS 1"/>
    <property type="match status" value="1"/>
</dbReference>
<keyword evidence="2" id="KW-0472">Membrane</keyword>
<feature type="transmembrane region" description="Helical" evidence="2">
    <location>
        <begin position="26"/>
        <end position="47"/>
    </location>
</feature>
<evidence type="ECO:0000313" key="5">
    <source>
        <dbReference type="RefSeq" id="XP_025022376.1"/>
    </source>
</evidence>
<dbReference type="InterPro" id="IPR029242">
    <property type="entry name" value="MLANA"/>
</dbReference>
<keyword evidence="2" id="KW-1133">Transmembrane helix</keyword>
<dbReference type="RefSeq" id="XP_025022375.1">
    <property type="nucleotide sequence ID" value="XM_025166607.1"/>
</dbReference>
<dbReference type="GeneID" id="103060701"/>
<accession>A0A9F5IE91</accession>
<proteinExistence type="predicted"/>
<evidence type="ECO:0000256" key="2">
    <source>
        <dbReference type="SAM" id="Phobius"/>
    </source>
</evidence>
<dbReference type="CTD" id="2315"/>
<dbReference type="AlphaFoldDB" id="A0A9F5IE91"/>
<dbReference type="RefSeq" id="XP_025022376.1">
    <property type="nucleotide sequence ID" value="XM_025166608.1"/>
</dbReference>
<keyword evidence="2" id="KW-0812">Transmembrane</keyword>
<protein>
    <submittedName>
        <fullName evidence="4 5">Melanoma antigen recognized by T-cells 1</fullName>
    </submittedName>
</protein>
<dbReference type="GO" id="GO:0042470">
    <property type="term" value="C:melanosome"/>
    <property type="evidence" value="ECO:0007669"/>
    <property type="project" value="InterPro"/>
</dbReference>
<gene>
    <name evidence="4 5" type="primary">MLANA</name>
</gene>
<dbReference type="PANTHER" id="PTHR15305:SF0">
    <property type="entry name" value="MELANOMA ANTIGEN RECOGNIZED BY T-CELLS 1"/>
    <property type="match status" value="1"/>
</dbReference>